<dbReference type="EMBL" id="VSSQ01033129">
    <property type="protein sequence ID" value="MPM84632.1"/>
    <property type="molecule type" value="Genomic_DNA"/>
</dbReference>
<gene>
    <name evidence="2" type="ORF">SDC9_131705</name>
</gene>
<reference evidence="2" key="1">
    <citation type="submission" date="2019-08" db="EMBL/GenBank/DDBJ databases">
        <authorList>
            <person name="Kucharzyk K."/>
            <person name="Murdoch R.W."/>
            <person name="Higgins S."/>
            <person name="Loffler F."/>
        </authorList>
    </citation>
    <scope>NUCLEOTIDE SEQUENCE</scope>
</reference>
<name>A0A645D7N5_9ZZZZ</name>
<evidence type="ECO:0000313" key="2">
    <source>
        <dbReference type="EMBL" id="MPM84632.1"/>
    </source>
</evidence>
<evidence type="ECO:0000256" key="1">
    <source>
        <dbReference type="SAM" id="MobiDB-lite"/>
    </source>
</evidence>
<protein>
    <submittedName>
        <fullName evidence="2">Uncharacterized protein</fullName>
    </submittedName>
</protein>
<comment type="caution">
    <text evidence="2">The sequence shown here is derived from an EMBL/GenBank/DDBJ whole genome shotgun (WGS) entry which is preliminary data.</text>
</comment>
<sequence length="194" mass="21380">MDAWPCCMPCWRVPPPWWSPRWRPCFSALCPERSSSTRVWSCGTASGTAWMRSPWLWPGRATLAASRWRAWASLLCGAVFWMCFPRALTSLCGQSSGATIWTLWDTSTPPPSGAPPPCVRRLFSPPPRCCRWTPPASLPMTGICAGFIPSWPPPPTICPPTRPCCSAKRPGWPSAPKTISGSSPRMHASSLKPR</sequence>
<feature type="region of interest" description="Disordered" evidence="1">
    <location>
        <begin position="168"/>
        <end position="194"/>
    </location>
</feature>
<organism evidence="2">
    <name type="scientific">bioreactor metagenome</name>
    <dbReference type="NCBI Taxonomy" id="1076179"/>
    <lineage>
        <taxon>unclassified sequences</taxon>
        <taxon>metagenomes</taxon>
        <taxon>ecological metagenomes</taxon>
    </lineage>
</organism>
<accession>A0A645D7N5</accession>
<proteinExistence type="predicted"/>
<dbReference type="AlphaFoldDB" id="A0A645D7N5"/>